<dbReference type="EMBL" id="JACRTD010000003">
    <property type="protein sequence ID" value="MBC8584983.1"/>
    <property type="molecule type" value="Genomic_DNA"/>
</dbReference>
<comment type="caution">
    <text evidence="1">The sequence shown here is derived from an EMBL/GenBank/DDBJ whole genome shotgun (WGS) entry which is preliminary data.</text>
</comment>
<dbReference type="RefSeq" id="WP_262394767.1">
    <property type="nucleotide sequence ID" value="NZ_JACRTD010000003.1"/>
</dbReference>
<dbReference type="AlphaFoldDB" id="A0A926IHS5"/>
<accession>A0A926IHS5</accession>
<proteinExistence type="predicted"/>
<protein>
    <submittedName>
        <fullName evidence="1">Uncharacterized protein</fullName>
    </submittedName>
</protein>
<evidence type="ECO:0000313" key="1">
    <source>
        <dbReference type="EMBL" id="MBC8584983.1"/>
    </source>
</evidence>
<gene>
    <name evidence="1" type="ORF">H8705_05240</name>
</gene>
<sequence>MTFDDSDIKIMPDDPSEVFDMSEGAANAFVRETNNGNMEKAKKLGAQFAAGLIDPNCVCVFGVGELDTVNTISQRKVLFAYVVNQVIEEMAPNSIVAQSALSSFYDAVQQQDAKTYELINDSAAFTMYILQARLVPNDGQGMGEVFAKLCGQEGQRLYINYGKELYNYFTITCTEQVLAADMIR</sequence>
<reference evidence="1" key="1">
    <citation type="submission" date="2020-08" db="EMBL/GenBank/DDBJ databases">
        <title>Genome public.</title>
        <authorList>
            <person name="Liu C."/>
            <person name="Sun Q."/>
        </authorList>
    </citation>
    <scope>NUCLEOTIDE SEQUENCE</scope>
    <source>
        <strain evidence="1">NSJ-64</strain>
    </source>
</reference>
<organism evidence="1 2">
    <name type="scientific">Youxingia wuxianensis</name>
    <dbReference type="NCBI Taxonomy" id="2763678"/>
    <lineage>
        <taxon>Bacteria</taxon>
        <taxon>Bacillati</taxon>
        <taxon>Bacillota</taxon>
        <taxon>Clostridia</taxon>
        <taxon>Eubacteriales</taxon>
        <taxon>Oscillospiraceae</taxon>
        <taxon>Youxingia</taxon>
    </lineage>
</organism>
<keyword evidence="2" id="KW-1185">Reference proteome</keyword>
<name>A0A926IHS5_9FIRM</name>
<evidence type="ECO:0000313" key="2">
    <source>
        <dbReference type="Proteomes" id="UP000623678"/>
    </source>
</evidence>
<dbReference type="Proteomes" id="UP000623678">
    <property type="component" value="Unassembled WGS sequence"/>
</dbReference>